<dbReference type="AlphaFoldDB" id="A0A670XVZ5"/>
<dbReference type="Ensembl" id="ENSPTXT00000003869.1">
    <property type="protein sequence ID" value="ENSPTXP00000003761.1"/>
    <property type="gene ID" value="ENSPTXG00000002801.1"/>
</dbReference>
<evidence type="ECO:0000313" key="1">
    <source>
        <dbReference type="Ensembl" id="ENSPTXP00000003761.1"/>
    </source>
</evidence>
<organism evidence="1 2">
    <name type="scientific">Pseudonaja textilis</name>
    <name type="common">Eastern brown snake</name>
    <dbReference type="NCBI Taxonomy" id="8673"/>
    <lineage>
        <taxon>Eukaryota</taxon>
        <taxon>Metazoa</taxon>
        <taxon>Chordata</taxon>
        <taxon>Craniata</taxon>
        <taxon>Vertebrata</taxon>
        <taxon>Euteleostomi</taxon>
        <taxon>Lepidosauria</taxon>
        <taxon>Squamata</taxon>
        <taxon>Bifurcata</taxon>
        <taxon>Unidentata</taxon>
        <taxon>Episquamata</taxon>
        <taxon>Toxicofera</taxon>
        <taxon>Serpentes</taxon>
        <taxon>Colubroidea</taxon>
        <taxon>Elapidae</taxon>
        <taxon>Hydrophiinae</taxon>
        <taxon>Pseudonaja</taxon>
    </lineage>
</organism>
<sequence length="57" mass="6419">MHNCPVHLDIYTAIYVSNLHAAHFAKGHFSAVKPQFETEVDNTTGASVKIIKPKRER</sequence>
<evidence type="ECO:0000313" key="2">
    <source>
        <dbReference type="Proteomes" id="UP000472273"/>
    </source>
</evidence>
<dbReference type="Proteomes" id="UP000472273">
    <property type="component" value="Unplaced"/>
</dbReference>
<reference evidence="1" key="2">
    <citation type="submission" date="2025-09" db="UniProtKB">
        <authorList>
            <consortium name="Ensembl"/>
        </authorList>
    </citation>
    <scope>IDENTIFICATION</scope>
</reference>
<proteinExistence type="predicted"/>
<reference evidence="1" key="1">
    <citation type="submission" date="2025-08" db="UniProtKB">
        <authorList>
            <consortium name="Ensembl"/>
        </authorList>
    </citation>
    <scope>IDENTIFICATION</scope>
</reference>
<name>A0A670XVZ5_PSETE</name>
<protein>
    <submittedName>
        <fullName evidence="1">Uncharacterized protein</fullName>
    </submittedName>
</protein>
<keyword evidence="2" id="KW-1185">Reference proteome</keyword>
<accession>A0A670XVZ5</accession>